<evidence type="ECO:0008006" key="4">
    <source>
        <dbReference type="Google" id="ProtNLM"/>
    </source>
</evidence>
<evidence type="ECO:0000313" key="2">
    <source>
        <dbReference type="EMBL" id="TWB15504.1"/>
    </source>
</evidence>
<name>A0A560F1L2_9PROT</name>
<evidence type="ECO:0000256" key="1">
    <source>
        <dbReference type="SAM" id="MobiDB-lite"/>
    </source>
</evidence>
<dbReference type="Proteomes" id="UP000319859">
    <property type="component" value="Unassembled WGS sequence"/>
</dbReference>
<feature type="region of interest" description="Disordered" evidence="1">
    <location>
        <begin position="26"/>
        <end position="45"/>
    </location>
</feature>
<dbReference type="InterPro" id="IPR016084">
    <property type="entry name" value="Haem_Oase-like_multi-hlx"/>
</dbReference>
<sequence>MTDFSESLSLPGGLHLEASEGRFRLHRLPPWQPGPADSLSAQGSARATRQLMSGAMYAGFSAAVADATGPRPSSVQRDVFLRYVHGLAAGWRTTGVTPGAMRRAADRLEERGQHAIAAYCRHVAEEETGHDTLAWLDMEALGLPAATFVERLRPRTAMALAERHRALAEAEEPIAVLGYAYVLERTSLNVTAEVIAEVEAALPAGVFATRCLRVHSAVGSDIGHVDESLEFIAGLPARDRSIIAREAFNTARIMGGGDDYPGDNAMRELLADLGVIQPVPALACA</sequence>
<organism evidence="2 3">
    <name type="scientific">Nitrospirillum amazonense</name>
    <dbReference type="NCBI Taxonomy" id="28077"/>
    <lineage>
        <taxon>Bacteria</taxon>
        <taxon>Pseudomonadati</taxon>
        <taxon>Pseudomonadota</taxon>
        <taxon>Alphaproteobacteria</taxon>
        <taxon>Rhodospirillales</taxon>
        <taxon>Azospirillaceae</taxon>
        <taxon>Nitrospirillum</taxon>
    </lineage>
</organism>
<dbReference type="OrthoDB" id="482780at2"/>
<dbReference type="RefSeq" id="WP_145751683.1">
    <property type="nucleotide sequence ID" value="NZ_VITN01000014.1"/>
</dbReference>
<comment type="caution">
    <text evidence="2">The sequence shown here is derived from an EMBL/GenBank/DDBJ whole genome shotgun (WGS) entry which is preliminary data.</text>
</comment>
<dbReference type="Gene3D" id="1.20.910.10">
    <property type="entry name" value="Heme oxygenase-like"/>
    <property type="match status" value="1"/>
</dbReference>
<evidence type="ECO:0000313" key="3">
    <source>
        <dbReference type="Proteomes" id="UP000319859"/>
    </source>
</evidence>
<dbReference type="AlphaFoldDB" id="A0A560F1L2"/>
<dbReference type="EMBL" id="VITN01000014">
    <property type="protein sequence ID" value="TWB15504.1"/>
    <property type="molecule type" value="Genomic_DNA"/>
</dbReference>
<reference evidence="2 3" key="1">
    <citation type="submission" date="2019-06" db="EMBL/GenBank/DDBJ databases">
        <title>Genomic Encyclopedia of Type Strains, Phase IV (KMG-V): Genome sequencing to study the core and pangenomes of soil and plant-associated prokaryotes.</title>
        <authorList>
            <person name="Whitman W."/>
        </authorList>
    </citation>
    <scope>NUCLEOTIDE SEQUENCE [LARGE SCALE GENOMIC DNA]</scope>
    <source>
        <strain evidence="2 3">BR 11880</strain>
    </source>
</reference>
<proteinExistence type="predicted"/>
<dbReference type="SUPFAM" id="SSF48613">
    <property type="entry name" value="Heme oxygenase-like"/>
    <property type="match status" value="1"/>
</dbReference>
<accession>A0A560F1L2</accession>
<protein>
    <recommendedName>
        <fullName evidence="4">Heme oxygenase-like protein</fullName>
    </recommendedName>
</protein>
<gene>
    <name evidence="2" type="ORF">FBZ89_11497</name>
</gene>